<gene>
    <name evidence="2" type="ordered locus">Clocel_1796</name>
</gene>
<dbReference type="HOGENOM" id="CLU_161336_2_0_9"/>
<dbReference type="InterPro" id="IPR014238">
    <property type="entry name" value="Spore_YlmC/YmxH"/>
</dbReference>
<dbReference type="Proteomes" id="UP000002730">
    <property type="component" value="Chromosome"/>
</dbReference>
<name>D9SL24_CLOC7</name>
<evidence type="ECO:0000313" key="3">
    <source>
        <dbReference type="Proteomes" id="UP000002730"/>
    </source>
</evidence>
<dbReference type="eggNOG" id="COG1873">
    <property type="taxonomic scope" value="Bacteria"/>
</dbReference>
<dbReference type="EMBL" id="CP002160">
    <property type="protein sequence ID" value="ADL51540.1"/>
    <property type="molecule type" value="Genomic_DNA"/>
</dbReference>
<dbReference type="SUPFAM" id="SSF50346">
    <property type="entry name" value="PRC-barrel domain"/>
    <property type="match status" value="1"/>
</dbReference>
<evidence type="ECO:0000259" key="1">
    <source>
        <dbReference type="Pfam" id="PF05239"/>
    </source>
</evidence>
<keyword evidence="3" id="KW-1185">Reference proteome</keyword>
<sequence length="87" mass="10197">MSQNTKLFSEMERYEIININDGEKYSTLGNNDILVDSYGNLKLLLLNDEGSRFGLFSRSDYKEIPWHYVRKIGARTIIMDIDEDMLK</sequence>
<evidence type="ECO:0000313" key="2">
    <source>
        <dbReference type="EMBL" id="ADL51540.1"/>
    </source>
</evidence>
<dbReference type="Pfam" id="PF05239">
    <property type="entry name" value="PRC"/>
    <property type="match status" value="1"/>
</dbReference>
<accession>D9SL24</accession>
<organism evidence="2 3">
    <name type="scientific">Clostridium cellulovorans (strain ATCC 35296 / DSM 3052 / OCM 3 / 743B)</name>
    <dbReference type="NCBI Taxonomy" id="573061"/>
    <lineage>
        <taxon>Bacteria</taxon>
        <taxon>Bacillati</taxon>
        <taxon>Bacillota</taxon>
        <taxon>Clostridia</taxon>
        <taxon>Eubacteriales</taxon>
        <taxon>Clostridiaceae</taxon>
        <taxon>Clostridium</taxon>
    </lineage>
</organism>
<dbReference type="PANTHER" id="PTHR40061:SF1">
    <property type="entry name" value="SPORULATION PROTEIN YLMC-RELATED"/>
    <property type="match status" value="1"/>
</dbReference>
<dbReference type="KEGG" id="ccb:Clocel_1796"/>
<dbReference type="OrthoDB" id="6024937at2"/>
<proteinExistence type="predicted"/>
<reference evidence="2 3" key="1">
    <citation type="submission" date="2010-08" db="EMBL/GenBank/DDBJ databases">
        <title>Complete sequence of Clostridium cellulovorans 743B.</title>
        <authorList>
            <consortium name="US DOE Joint Genome Institute"/>
            <person name="Lucas S."/>
            <person name="Copeland A."/>
            <person name="Lapidus A."/>
            <person name="Cheng J.-F."/>
            <person name="Bruce D."/>
            <person name="Goodwin L."/>
            <person name="Pitluck S."/>
            <person name="Chertkov O."/>
            <person name="Detter J.C."/>
            <person name="Han C."/>
            <person name="Tapia R."/>
            <person name="Land M."/>
            <person name="Hauser L."/>
            <person name="Chang Y.-J."/>
            <person name="Jeffries C."/>
            <person name="Kyrpides N."/>
            <person name="Ivanova N."/>
            <person name="Mikhailova N."/>
            <person name="Hemme C.L."/>
            <person name="Woyke T."/>
        </authorList>
    </citation>
    <scope>NUCLEOTIDE SEQUENCE [LARGE SCALE GENOMIC DNA]</scope>
    <source>
        <strain evidence="3">ATCC 35296 / DSM 3052 / OCM 3 / 743B</strain>
    </source>
</reference>
<dbReference type="PANTHER" id="PTHR40061">
    <property type="entry name" value="SPORULATION PROTEIN YLMC-RELATED"/>
    <property type="match status" value="1"/>
</dbReference>
<feature type="domain" description="PRC-barrel" evidence="1">
    <location>
        <begin position="7"/>
        <end position="85"/>
    </location>
</feature>
<dbReference type="RefSeq" id="WP_010077245.1">
    <property type="nucleotide sequence ID" value="NC_014393.1"/>
</dbReference>
<dbReference type="NCBIfam" id="TIGR02888">
    <property type="entry name" value="spore_YlmC_YmxH"/>
    <property type="match status" value="1"/>
</dbReference>
<dbReference type="InterPro" id="IPR027275">
    <property type="entry name" value="PRC-brl_dom"/>
</dbReference>
<dbReference type="STRING" id="573061.Clocel_1796"/>
<dbReference type="AlphaFoldDB" id="D9SL24"/>
<protein>
    <submittedName>
        <fullName evidence="2">Sporulation protein, YlmC/YmxH family</fullName>
    </submittedName>
</protein>
<dbReference type="Gene3D" id="2.30.30.240">
    <property type="entry name" value="PRC-barrel domain"/>
    <property type="match status" value="1"/>
</dbReference>
<dbReference type="InterPro" id="IPR011033">
    <property type="entry name" value="PRC_barrel-like_sf"/>
</dbReference>